<protein>
    <submittedName>
        <fullName evidence="1">Uncharacterized protein</fullName>
    </submittedName>
</protein>
<proteinExistence type="predicted"/>
<dbReference type="Proteomes" id="UP001286313">
    <property type="component" value="Unassembled WGS sequence"/>
</dbReference>
<comment type="caution">
    <text evidence="1">The sequence shown here is derived from an EMBL/GenBank/DDBJ whole genome shotgun (WGS) entry which is preliminary data.</text>
</comment>
<accession>A0AAE1BEV1</accession>
<name>A0AAE1BEV1_PETCI</name>
<keyword evidence="2" id="KW-1185">Reference proteome</keyword>
<sequence length="28" mass="2753">MTGSTVEGEASVLFVGGILSLTGEVEGL</sequence>
<evidence type="ECO:0000313" key="1">
    <source>
        <dbReference type="EMBL" id="KAK3848882.1"/>
    </source>
</evidence>
<reference evidence="1" key="1">
    <citation type="submission" date="2023-10" db="EMBL/GenBank/DDBJ databases">
        <title>Genome assemblies of two species of porcelain crab, Petrolisthes cinctipes and Petrolisthes manimaculis (Anomura: Porcellanidae).</title>
        <authorList>
            <person name="Angst P."/>
        </authorList>
    </citation>
    <scope>NUCLEOTIDE SEQUENCE</scope>
    <source>
        <strain evidence="1">PB745_01</strain>
        <tissue evidence="1">Gill</tissue>
    </source>
</reference>
<feature type="non-terminal residue" evidence="1">
    <location>
        <position position="28"/>
    </location>
</feature>
<gene>
    <name evidence="1" type="ORF">Pcinc_044344</name>
</gene>
<dbReference type="AlphaFoldDB" id="A0AAE1BEV1"/>
<organism evidence="1 2">
    <name type="scientific">Petrolisthes cinctipes</name>
    <name type="common">Flat porcelain crab</name>
    <dbReference type="NCBI Taxonomy" id="88211"/>
    <lineage>
        <taxon>Eukaryota</taxon>
        <taxon>Metazoa</taxon>
        <taxon>Ecdysozoa</taxon>
        <taxon>Arthropoda</taxon>
        <taxon>Crustacea</taxon>
        <taxon>Multicrustacea</taxon>
        <taxon>Malacostraca</taxon>
        <taxon>Eumalacostraca</taxon>
        <taxon>Eucarida</taxon>
        <taxon>Decapoda</taxon>
        <taxon>Pleocyemata</taxon>
        <taxon>Anomura</taxon>
        <taxon>Galatheoidea</taxon>
        <taxon>Porcellanidae</taxon>
        <taxon>Petrolisthes</taxon>
    </lineage>
</organism>
<evidence type="ECO:0000313" key="2">
    <source>
        <dbReference type="Proteomes" id="UP001286313"/>
    </source>
</evidence>
<dbReference type="EMBL" id="JAWQEG010009287">
    <property type="protein sequence ID" value="KAK3848882.1"/>
    <property type="molecule type" value="Genomic_DNA"/>
</dbReference>